<sequence>MASNLEHLSSYLSDGRTVPDVLKIHLNTNVDENKIREWEEQKNCELEVSCGEFETKVHSDILSSVSDYFNSRSNFNKQARKCVLSEECVSSEAMCHVIKFAYSGDLEIARDKVEDLLETASYLRVELILDECEKFLINSIDHSTAMSLLPSAIQFNLMNLIATIVMYISENFDTFVQQNLFYTLSNEEFKFLLMQRNLSVFRKGIPVNNPELHILEAVGKRLTAKQVKDYPTVLYILYSILFSEISEDDLSSIYDIYPCFHTIDRSTFTNFSVSDLKFKERRFSNSSKLLESSECYIQASHLKSEKSFEKVSAINDRPKKISLWVTIWERFTVIGGIRVEYHSGTNVLNGIRPKARHSILSEHEFELDEDEVITSINLKSGMLLDSISFDTNYGRTYGPYGGNGGYPSSSSPSQIRGYFHSFRGNVLKGQNYDYYIAITDFTWVVFTEHDTDDYDHYIDLHKFDCYMKTKPKIHIKDDVPMVNMHVKKNATMLNMHAYKNSTMLNMHAYKNTTIFNKLAAIHKMDENMFVENTEDGTSAHREKARDFEDRQSLYYKF</sequence>
<evidence type="ECO:0000313" key="4">
    <source>
        <dbReference type="EMBL" id="VDI65429.1"/>
    </source>
</evidence>
<keyword evidence="2" id="KW-0677">Repeat</keyword>
<dbReference type="EMBL" id="UYJE01008622">
    <property type="protein sequence ID" value="VDI65429.1"/>
    <property type="molecule type" value="Genomic_DNA"/>
</dbReference>
<evidence type="ECO:0000259" key="3">
    <source>
        <dbReference type="PROSITE" id="PS50097"/>
    </source>
</evidence>
<evidence type="ECO:0000256" key="2">
    <source>
        <dbReference type="ARBA" id="ARBA00022737"/>
    </source>
</evidence>
<organism evidence="4 5">
    <name type="scientific">Mytilus galloprovincialis</name>
    <name type="common">Mediterranean mussel</name>
    <dbReference type="NCBI Taxonomy" id="29158"/>
    <lineage>
        <taxon>Eukaryota</taxon>
        <taxon>Metazoa</taxon>
        <taxon>Spiralia</taxon>
        <taxon>Lophotrochozoa</taxon>
        <taxon>Mollusca</taxon>
        <taxon>Bivalvia</taxon>
        <taxon>Autobranchia</taxon>
        <taxon>Pteriomorphia</taxon>
        <taxon>Mytilida</taxon>
        <taxon>Mytiloidea</taxon>
        <taxon>Mytilidae</taxon>
        <taxon>Mytilinae</taxon>
        <taxon>Mytilus</taxon>
    </lineage>
</organism>
<comment type="caution">
    <text evidence="4">The sequence shown here is derived from an EMBL/GenBank/DDBJ whole genome shotgun (WGS) entry which is preliminary data.</text>
</comment>
<dbReference type="Gene3D" id="2.100.10.30">
    <property type="entry name" value="Jacalin-like lectin domain"/>
    <property type="match status" value="1"/>
</dbReference>
<dbReference type="PANTHER" id="PTHR45632:SF3">
    <property type="entry name" value="KELCH-LIKE PROTEIN 32"/>
    <property type="match status" value="1"/>
</dbReference>
<dbReference type="InterPro" id="IPR001229">
    <property type="entry name" value="Jacalin-like_lectin_dom"/>
</dbReference>
<accession>A0A8B6GK96</accession>
<proteinExistence type="predicted"/>
<dbReference type="Pfam" id="PF00651">
    <property type="entry name" value="BTB"/>
    <property type="match status" value="1"/>
</dbReference>
<dbReference type="AlphaFoldDB" id="A0A8B6GK96"/>
<dbReference type="Proteomes" id="UP000596742">
    <property type="component" value="Unassembled WGS sequence"/>
</dbReference>
<feature type="domain" description="BTB" evidence="3">
    <location>
        <begin position="44"/>
        <end position="110"/>
    </location>
</feature>
<evidence type="ECO:0000313" key="5">
    <source>
        <dbReference type="Proteomes" id="UP000596742"/>
    </source>
</evidence>
<reference evidence="4" key="1">
    <citation type="submission" date="2018-11" db="EMBL/GenBank/DDBJ databases">
        <authorList>
            <person name="Alioto T."/>
            <person name="Alioto T."/>
        </authorList>
    </citation>
    <scope>NUCLEOTIDE SEQUENCE</scope>
</reference>
<dbReference type="SUPFAM" id="SSF54695">
    <property type="entry name" value="POZ domain"/>
    <property type="match status" value="1"/>
</dbReference>
<keyword evidence="5" id="KW-1185">Reference proteome</keyword>
<keyword evidence="1" id="KW-0880">Kelch repeat</keyword>
<dbReference type="InterPro" id="IPR011333">
    <property type="entry name" value="SKP1/BTB/POZ_sf"/>
</dbReference>
<dbReference type="SMART" id="SM00225">
    <property type="entry name" value="BTB"/>
    <property type="match status" value="1"/>
</dbReference>
<name>A0A8B6GK96_MYTGA</name>
<dbReference type="Gene3D" id="3.30.710.10">
    <property type="entry name" value="Potassium Channel Kv1.1, Chain A"/>
    <property type="match status" value="1"/>
</dbReference>
<dbReference type="OrthoDB" id="6357972at2759"/>
<dbReference type="CDD" id="cd14733">
    <property type="entry name" value="BACK"/>
    <property type="match status" value="1"/>
</dbReference>
<dbReference type="Pfam" id="PF01419">
    <property type="entry name" value="Jacalin"/>
    <property type="match status" value="1"/>
</dbReference>
<protein>
    <recommendedName>
        <fullName evidence="3">BTB domain-containing protein</fullName>
    </recommendedName>
</protein>
<dbReference type="SUPFAM" id="SSF51101">
    <property type="entry name" value="Mannose-binding lectins"/>
    <property type="match status" value="1"/>
</dbReference>
<dbReference type="InterPro" id="IPR036404">
    <property type="entry name" value="Jacalin-like_lectin_dom_sf"/>
</dbReference>
<dbReference type="PANTHER" id="PTHR45632">
    <property type="entry name" value="LD33804P"/>
    <property type="match status" value="1"/>
</dbReference>
<evidence type="ECO:0000256" key="1">
    <source>
        <dbReference type="ARBA" id="ARBA00022441"/>
    </source>
</evidence>
<dbReference type="InterPro" id="IPR000210">
    <property type="entry name" value="BTB/POZ_dom"/>
</dbReference>
<dbReference type="PROSITE" id="PS50097">
    <property type="entry name" value="BTB"/>
    <property type="match status" value="1"/>
</dbReference>
<gene>
    <name evidence="4" type="ORF">MGAL_10B011105</name>
</gene>